<organism evidence="1 2">
    <name type="scientific">Georgenia daeguensis</name>
    <dbReference type="NCBI Taxonomy" id="908355"/>
    <lineage>
        <taxon>Bacteria</taxon>
        <taxon>Bacillati</taxon>
        <taxon>Actinomycetota</taxon>
        <taxon>Actinomycetes</taxon>
        <taxon>Micrococcales</taxon>
        <taxon>Bogoriellaceae</taxon>
        <taxon>Georgenia</taxon>
    </lineage>
</organism>
<evidence type="ECO:0000313" key="2">
    <source>
        <dbReference type="Proteomes" id="UP001499841"/>
    </source>
</evidence>
<dbReference type="EMBL" id="BAABBA010000008">
    <property type="protein sequence ID" value="GAA4287603.1"/>
    <property type="molecule type" value="Genomic_DNA"/>
</dbReference>
<reference evidence="2" key="1">
    <citation type="journal article" date="2019" name="Int. J. Syst. Evol. Microbiol.">
        <title>The Global Catalogue of Microorganisms (GCM) 10K type strain sequencing project: providing services to taxonomists for standard genome sequencing and annotation.</title>
        <authorList>
            <consortium name="The Broad Institute Genomics Platform"/>
            <consortium name="The Broad Institute Genome Sequencing Center for Infectious Disease"/>
            <person name="Wu L."/>
            <person name="Ma J."/>
        </authorList>
    </citation>
    <scope>NUCLEOTIDE SEQUENCE [LARGE SCALE GENOMIC DNA]</scope>
    <source>
        <strain evidence="2">JCM 17459</strain>
    </source>
</reference>
<comment type="caution">
    <text evidence="1">The sequence shown here is derived from an EMBL/GenBank/DDBJ whole genome shotgun (WGS) entry which is preliminary data.</text>
</comment>
<keyword evidence="2" id="KW-1185">Reference proteome</keyword>
<dbReference type="InterPro" id="IPR013328">
    <property type="entry name" value="6PGD_dom2"/>
</dbReference>
<dbReference type="Proteomes" id="UP001499841">
    <property type="component" value="Unassembled WGS sequence"/>
</dbReference>
<protein>
    <submittedName>
        <fullName evidence="1">Uncharacterized protein</fullName>
    </submittedName>
</protein>
<proteinExistence type="predicted"/>
<gene>
    <name evidence="1" type="ORF">GCM10022262_19620</name>
</gene>
<dbReference type="Gene3D" id="1.10.1040.10">
    <property type="entry name" value="N-(1-d-carboxylethyl)-l-norvaline Dehydrogenase, domain 2"/>
    <property type="match status" value="1"/>
</dbReference>
<name>A0ABP8EUE6_9MICO</name>
<evidence type="ECO:0000313" key="1">
    <source>
        <dbReference type="EMBL" id="GAA4287603.1"/>
    </source>
</evidence>
<sequence length="51" mass="5146">MGPAGSGHRMKLVGNSLVASRLQALDEGLGEENASAIIKVAAEEAGVGRAR</sequence>
<accession>A0ABP8EUE6</accession>